<dbReference type="GeneID" id="19179333"/>
<evidence type="ECO:0000256" key="2">
    <source>
        <dbReference type="SAM" id="Phobius"/>
    </source>
</evidence>
<dbReference type="VEuPathDB" id="FungiDB:A1O7_04748"/>
<dbReference type="EMBL" id="AMGW01000003">
    <property type="protein sequence ID" value="EXJ60595.1"/>
    <property type="molecule type" value="Genomic_DNA"/>
</dbReference>
<dbReference type="Proteomes" id="UP000019473">
    <property type="component" value="Unassembled WGS sequence"/>
</dbReference>
<dbReference type="RefSeq" id="XP_007756948.1">
    <property type="nucleotide sequence ID" value="XM_007758758.1"/>
</dbReference>
<gene>
    <name evidence="4" type="ORF">A1O7_04748</name>
</gene>
<feature type="signal peptide" evidence="3">
    <location>
        <begin position="1"/>
        <end position="27"/>
    </location>
</feature>
<reference evidence="4 5" key="1">
    <citation type="submission" date="2013-03" db="EMBL/GenBank/DDBJ databases">
        <title>The Genome Sequence of Cladophialophora yegresii CBS 114405.</title>
        <authorList>
            <consortium name="The Broad Institute Genomics Platform"/>
            <person name="Cuomo C."/>
            <person name="de Hoog S."/>
            <person name="Gorbushina A."/>
            <person name="Walker B."/>
            <person name="Young S.K."/>
            <person name="Zeng Q."/>
            <person name="Gargeya S."/>
            <person name="Fitzgerald M."/>
            <person name="Haas B."/>
            <person name="Abouelleil A."/>
            <person name="Allen A.W."/>
            <person name="Alvarado L."/>
            <person name="Arachchi H.M."/>
            <person name="Berlin A.M."/>
            <person name="Chapman S.B."/>
            <person name="Gainer-Dewar J."/>
            <person name="Goldberg J."/>
            <person name="Griggs A."/>
            <person name="Gujja S."/>
            <person name="Hansen M."/>
            <person name="Howarth C."/>
            <person name="Imamovic A."/>
            <person name="Ireland A."/>
            <person name="Larimer J."/>
            <person name="McCowan C."/>
            <person name="Murphy C."/>
            <person name="Pearson M."/>
            <person name="Poon T.W."/>
            <person name="Priest M."/>
            <person name="Roberts A."/>
            <person name="Saif S."/>
            <person name="Shea T."/>
            <person name="Sisk P."/>
            <person name="Sykes S."/>
            <person name="Wortman J."/>
            <person name="Nusbaum C."/>
            <person name="Birren B."/>
        </authorList>
    </citation>
    <scope>NUCLEOTIDE SEQUENCE [LARGE SCALE GENOMIC DNA]</scope>
    <source>
        <strain evidence="4 5">CBS 114405</strain>
    </source>
</reference>
<dbReference type="HOGENOM" id="CLU_1102673_0_0_1"/>
<keyword evidence="5" id="KW-1185">Reference proteome</keyword>
<name>W9W6H4_9EURO</name>
<comment type="caution">
    <text evidence="4">The sequence shown here is derived from an EMBL/GenBank/DDBJ whole genome shotgun (WGS) entry which is preliminary data.</text>
</comment>
<sequence length="229" mass="23082">MKTFTLAVTCVPYLFLAVAATARLANAQSYCDASIGYVISDSTSDSGTDTSGYTPDSGDCDAECQLYYSQQQTLYSDYFNDAVTAGGNSFLSAAGGKRKRNIVTGLSTRQGGSDGTLYLTCTADQTCFVYENIPLCIDMVTGDFIDPTGGSGNVLTGTYTAAVDTGSGSSGTTGSDDAVDDSGSGSDSTDITTASSSSSSSPNGASSSIRVGGITLGAVLAAVLALVAL</sequence>
<feature type="region of interest" description="Disordered" evidence="1">
    <location>
        <begin position="166"/>
        <end position="205"/>
    </location>
</feature>
<feature type="chain" id="PRO_5004931792" evidence="3">
    <location>
        <begin position="28"/>
        <end position="229"/>
    </location>
</feature>
<keyword evidence="2" id="KW-0812">Transmembrane</keyword>
<keyword evidence="2" id="KW-1133">Transmembrane helix</keyword>
<evidence type="ECO:0000256" key="3">
    <source>
        <dbReference type="SAM" id="SignalP"/>
    </source>
</evidence>
<keyword evidence="3" id="KW-0732">Signal</keyword>
<keyword evidence="2" id="KW-0472">Membrane</keyword>
<feature type="transmembrane region" description="Helical" evidence="2">
    <location>
        <begin position="209"/>
        <end position="228"/>
    </location>
</feature>
<accession>W9W6H4</accession>
<protein>
    <submittedName>
        <fullName evidence="4">Uncharacterized protein</fullName>
    </submittedName>
</protein>
<organism evidence="4 5">
    <name type="scientific">Cladophialophora yegresii CBS 114405</name>
    <dbReference type="NCBI Taxonomy" id="1182544"/>
    <lineage>
        <taxon>Eukaryota</taxon>
        <taxon>Fungi</taxon>
        <taxon>Dikarya</taxon>
        <taxon>Ascomycota</taxon>
        <taxon>Pezizomycotina</taxon>
        <taxon>Eurotiomycetes</taxon>
        <taxon>Chaetothyriomycetidae</taxon>
        <taxon>Chaetothyriales</taxon>
        <taxon>Herpotrichiellaceae</taxon>
        <taxon>Cladophialophora</taxon>
    </lineage>
</organism>
<proteinExistence type="predicted"/>
<evidence type="ECO:0000313" key="5">
    <source>
        <dbReference type="Proteomes" id="UP000019473"/>
    </source>
</evidence>
<evidence type="ECO:0000256" key="1">
    <source>
        <dbReference type="SAM" id="MobiDB-lite"/>
    </source>
</evidence>
<dbReference type="AlphaFoldDB" id="W9W6H4"/>
<evidence type="ECO:0000313" key="4">
    <source>
        <dbReference type="EMBL" id="EXJ60595.1"/>
    </source>
</evidence>
<dbReference type="OrthoDB" id="4766847at2759"/>